<dbReference type="PANTHER" id="PTHR30388">
    <property type="entry name" value="ALDEHYDE OXIDOREDUCTASE MOLYBDENUM COFACTOR ASSEMBLY PROTEIN"/>
    <property type="match status" value="1"/>
</dbReference>
<sequence>MDWLDALQDLRTRRVPAVVVTLALVRGHAPRNGGAKMVVSPDGVFGTIGGGNLEATAIDRAREMLASGSAEPELLTLTLSDKATTEYGVQCCGGEVTMMLEPMRVVPVVAIFGVGHVGLELARILARHEMDLHLIDSRTEMLAPARVGEPGREGVFADAVARVRITHSPVPEAALTTLPAGAHVLVMTHDHVEDLAVVDQSLRTDGIRSIGLIGSSSKWARFRKKLTELGHGDAELARVTTPIGVPEVSGKQPAVIAVSVAARILQLIDEAAPVAVAESDD</sequence>
<feature type="domain" description="XdhC Rossmann" evidence="2">
    <location>
        <begin position="109"/>
        <end position="264"/>
    </location>
</feature>
<dbReference type="Proteomes" id="UP001553715">
    <property type="component" value="Unassembled WGS sequence"/>
</dbReference>
<dbReference type="InterPro" id="IPR036291">
    <property type="entry name" value="NAD(P)-bd_dom_sf"/>
</dbReference>
<dbReference type="InterPro" id="IPR014308">
    <property type="entry name" value="Xanthine_DH_XdhC"/>
</dbReference>
<evidence type="ECO:0000259" key="2">
    <source>
        <dbReference type="Pfam" id="PF13478"/>
    </source>
</evidence>
<organism evidence="3 4">
    <name type="scientific">Microbacterium profundi</name>
    <dbReference type="NCBI Taxonomy" id="450380"/>
    <lineage>
        <taxon>Bacteria</taxon>
        <taxon>Bacillati</taxon>
        <taxon>Actinomycetota</taxon>
        <taxon>Actinomycetes</taxon>
        <taxon>Micrococcales</taxon>
        <taxon>Microbacteriaceae</taxon>
        <taxon>Microbacterium</taxon>
    </lineage>
</organism>
<dbReference type="PANTHER" id="PTHR30388:SF6">
    <property type="entry name" value="XANTHINE DEHYDROGENASE SUBUNIT A-RELATED"/>
    <property type="match status" value="1"/>
</dbReference>
<dbReference type="RefSeq" id="WP_033105648.1">
    <property type="nucleotide sequence ID" value="NZ_JAJVKR010000007.1"/>
</dbReference>
<dbReference type="NCBIfam" id="TIGR02964">
    <property type="entry name" value="xanthine_xdhC"/>
    <property type="match status" value="1"/>
</dbReference>
<comment type="caution">
    <text evidence="3">The sequence shown here is derived from an EMBL/GenBank/DDBJ whole genome shotgun (WGS) entry which is preliminary data.</text>
</comment>
<evidence type="ECO:0000259" key="1">
    <source>
        <dbReference type="Pfam" id="PF02625"/>
    </source>
</evidence>
<keyword evidence="4" id="KW-1185">Reference proteome</keyword>
<dbReference type="Gene3D" id="3.40.50.720">
    <property type="entry name" value="NAD(P)-binding Rossmann-like Domain"/>
    <property type="match status" value="1"/>
</dbReference>
<dbReference type="InterPro" id="IPR052698">
    <property type="entry name" value="MoCofactor_Util/Proc"/>
</dbReference>
<protein>
    <submittedName>
        <fullName evidence="3">Xanthine dehydrogenase accessory protein XdhC</fullName>
    </submittedName>
</protein>
<dbReference type="Pfam" id="PF13478">
    <property type="entry name" value="XdhC_C"/>
    <property type="match status" value="1"/>
</dbReference>
<dbReference type="InterPro" id="IPR027051">
    <property type="entry name" value="XdhC_Rossmann_dom"/>
</dbReference>
<feature type="domain" description="XdhC- CoxI" evidence="1">
    <location>
        <begin position="11"/>
        <end position="71"/>
    </location>
</feature>
<accession>A0ABV3LIT0</accession>
<name>A0ABV3LIT0_9MICO</name>
<dbReference type="SUPFAM" id="SSF51735">
    <property type="entry name" value="NAD(P)-binding Rossmann-fold domains"/>
    <property type="match status" value="1"/>
</dbReference>
<proteinExistence type="predicted"/>
<evidence type="ECO:0000313" key="4">
    <source>
        <dbReference type="Proteomes" id="UP001553715"/>
    </source>
</evidence>
<reference evidence="3 4" key="1">
    <citation type="submission" date="2024-06" db="EMBL/GenBank/DDBJ databases">
        <title>The Natural Products Discovery Center: Release of the First 8490 Sequenced Strains for Exploring Actinobacteria Biosynthetic Diversity.</title>
        <authorList>
            <person name="Kalkreuter E."/>
            <person name="Kautsar S.A."/>
            <person name="Yang D."/>
            <person name="Bader C.D."/>
            <person name="Teijaro C.N."/>
            <person name="Fluegel L."/>
            <person name="Davis C.M."/>
            <person name="Simpson J.R."/>
            <person name="Lauterbach L."/>
            <person name="Steele A.D."/>
            <person name="Gui C."/>
            <person name="Meng S."/>
            <person name="Li G."/>
            <person name="Viehrig K."/>
            <person name="Ye F."/>
            <person name="Su P."/>
            <person name="Kiefer A.F."/>
            <person name="Nichols A."/>
            <person name="Cepeda A.J."/>
            <person name="Yan W."/>
            <person name="Fan B."/>
            <person name="Jiang Y."/>
            <person name="Adhikari A."/>
            <person name="Zheng C.-J."/>
            <person name="Schuster L."/>
            <person name="Cowan T.M."/>
            <person name="Smanski M.J."/>
            <person name="Chevrette M.G."/>
            <person name="De Carvalho L.P.S."/>
            <person name="Shen B."/>
        </authorList>
    </citation>
    <scope>NUCLEOTIDE SEQUENCE [LARGE SCALE GENOMIC DNA]</scope>
    <source>
        <strain evidence="3 4">NPDC077434</strain>
    </source>
</reference>
<dbReference type="Pfam" id="PF02625">
    <property type="entry name" value="XdhC_CoxI"/>
    <property type="match status" value="1"/>
</dbReference>
<dbReference type="EMBL" id="JBFBMH010000017">
    <property type="protein sequence ID" value="MEW1975818.1"/>
    <property type="molecule type" value="Genomic_DNA"/>
</dbReference>
<evidence type="ECO:0000313" key="3">
    <source>
        <dbReference type="EMBL" id="MEW1975818.1"/>
    </source>
</evidence>
<dbReference type="InterPro" id="IPR003777">
    <property type="entry name" value="XdhC_CoxI"/>
</dbReference>
<gene>
    <name evidence="3" type="primary">xdhC</name>
    <name evidence="3" type="ORF">AB0301_12195</name>
</gene>